<dbReference type="CDD" id="cd00090">
    <property type="entry name" value="HTH_ARSR"/>
    <property type="match status" value="1"/>
</dbReference>
<dbReference type="InterPro" id="IPR011991">
    <property type="entry name" value="ArsR-like_HTH"/>
</dbReference>
<dbReference type="GO" id="GO:0003700">
    <property type="term" value="F:DNA-binding transcription factor activity"/>
    <property type="evidence" value="ECO:0007669"/>
    <property type="project" value="InterPro"/>
</dbReference>
<dbReference type="PROSITE" id="PS50987">
    <property type="entry name" value="HTH_ARSR_2"/>
    <property type="match status" value="1"/>
</dbReference>
<dbReference type="EMBL" id="FNQM01000025">
    <property type="protein sequence ID" value="SEA98310.1"/>
    <property type="molecule type" value="Genomic_DNA"/>
</dbReference>
<dbReference type="AlphaFoldDB" id="A0A1H4FNC2"/>
<dbReference type="InterPro" id="IPR036390">
    <property type="entry name" value="WH_DNA-bd_sf"/>
</dbReference>
<evidence type="ECO:0000313" key="3">
    <source>
        <dbReference type="Proteomes" id="UP000198703"/>
    </source>
</evidence>
<dbReference type="Gene3D" id="1.10.10.10">
    <property type="entry name" value="Winged helix-like DNA-binding domain superfamily/Winged helix DNA-binding domain"/>
    <property type="match status" value="1"/>
</dbReference>
<dbReference type="InterPro" id="IPR036388">
    <property type="entry name" value="WH-like_DNA-bd_sf"/>
</dbReference>
<keyword evidence="3" id="KW-1185">Reference proteome</keyword>
<organism evidence="2 3">
    <name type="scientific">Rubrimonas cliftonensis</name>
    <dbReference type="NCBI Taxonomy" id="89524"/>
    <lineage>
        <taxon>Bacteria</taxon>
        <taxon>Pseudomonadati</taxon>
        <taxon>Pseudomonadota</taxon>
        <taxon>Alphaproteobacteria</taxon>
        <taxon>Rhodobacterales</taxon>
        <taxon>Paracoccaceae</taxon>
        <taxon>Rubrimonas</taxon>
    </lineage>
</organism>
<dbReference type="GO" id="GO:0003677">
    <property type="term" value="F:DNA binding"/>
    <property type="evidence" value="ECO:0007669"/>
    <property type="project" value="TreeGrafter"/>
</dbReference>
<dbReference type="OrthoDB" id="9797716at2"/>
<dbReference type="SUPFAM" id="SSF46785">
    <property type="entry name" value="Winged helix' DNA-binding domain"/>
    <property type="match status" value="1"/>
</dbReference>
<dbReference type="Proteomes" id="UP000198703">
    <property type="component" value="Unassembled WGS sequence"/>
</dbReference>
<reference evidence="2 3" key="1">
    <citation type="submission" date="2016-10" db="EMBL/GenBank/DDBJ databases">
        <authorList>
            <person name="de Groot N.N."/>
        </authorList>
    </citation>
    <scope>NUCLEOTIDE SEQUENCE [LARGE SCALE GENOMIC DNA]</scope>
    <source>
        <strain evidence="2 3">DSM 15345</strain>
    </source>
</reference>
<name>A0A1H4FNC2_9RHOB</name>
<dbReference type="GO" id="GO:0097063">
    <property type="term" value="F:cadmium ion sensor activity"/>
    <property type="evidence" value="ECO:0007669"/>
    <property type="project" value="TreeGrafter"/>
</dbReference>
<protein>
    <submittedName>
        <fullName evidence="2">Transcriptional regulator, ArsR family</fullName>
    </submittedName>
</protein>
<dbReference type="SMART" id="SM00418">
    <property type="entry name" value="HTH_ARSR"/>
    <property type="match status" value="1"/>
</dbReference>
<accession>A0A1H4FNC2</accession>
<proteinExistence type="predicted"/>
<dbReference type="InterPro" id="IPR052543">
    <property type="entry name" value="HTH_Metal-responsive_Reg"/>
</dbReference>
<dbReference type="GO" id="GO:0046686">
    <property type="term" value="P:response to cadmium ion"/>
    <property type="evidence" value="ECO:0007669"/>
    <property type="project" value="TreeGrafter"/>
</dbReference>
<dbReference type="RefSeq" id="WP_093256111.1">
    <property type="nucleotide sequence ID" value="NZ_FNQM01000025.1"/>
</dbReference>
<dbReference type="InterPro" id="IPR001845">
    <property type="entry name" value="HTH_ArsR_DNA-bd_dom"/>
</dbReference>
<gene>
    <name evidence="2" type="ORF">SAMN05444370_1256</name>
</gene>
<dbReference type="PANTHER" id="PTHR39168">
    <property type="entry name" value="TRANSCRIPTIONAL REGULATOR-RELATED"/>
    <property type="match status" value="1"/>
</dbReference>
<dbReference type="PANTHER" id="PTHR39168:SF1">
    <property type="entry name" value="TRANSCRIPTIONAL REGULATORY PROTEIN"/>
    <property type="match status" value="1"/>
</dbReference>
<dbReference type="STRING" id="89524.SAMN05444370_1256"/>
<sequence>MTDGPDFAEIAALIGEPARARMLSSLMDGGAHTAGELAGVGGVTPATASSHLARLVAGGLLAVEKQGRHRYFRLASPEAADALDALAALAPVARPKRLPGPREARMRWCRSCYDHLAGTVAVALAERFVALDWLIPQEDDFSITPAGADRLAAAGVDVAAASGARRRLAPRCLDWSERRAHVGGALGAALLVRAEADGWVRRIPGARVIEITPAGRAALRQSFGFEPPTPAA</sequence>
<evidence type="ECO:0000259" key="1">
    <source>
        <dbReference type="PROSITE" id="PS50987"/>
    </source>
</evidence>
<feature type="domain" description="HTH arsR-type" evidence="1">
    <location>
        <begin position="1"/>
        <end position="94"/>
    </location>
</feature>
<dbReference type="GO" id="GO:0010288">
    <property type="term" value="P:response to lead ion"/>
    <property type="evidence" value="ECO:0007669"/>
    <property type="project" value="TreeGrafter"/>
</dbReference>
<dbReference type="GO" id="GO:0032791">
    <property type="term" value="F:lead ion binding"/>
    <property type="evidence" value="ECO:0007669"/>
    <property type="project" value="TreeGrafter"/>
</dbReference>
<evidence type="ECO:0000313" key="2">
    <source>
        <dbReference type="EMBL" id="SEA98310.1"/>
    </source>
</evidence>
<dbReference type="Pfam" id="PF12840">
    <property type="entry name" value="HTH_20"/>
    <property type="match status" value="1"/>
</dbReference>